<evidence type="ECO:0000256" key="4">
    <source>
        <dbReference type="PROSITE-ProRule" id="PRU00723"/>
    </source>
</evidence>
<dbReference type="Pfam" id="PF00642">
    <property type="entry name" value="zf-CCCH"/>
    <property type="match status" value="1"/>
</dbReference>
<name>A0A3R7NX25_9TRYP</name>
<feature type="region of interest" description="Disordered" evidence="5">
    <location>
        <begin position="204"/>
        <end position="232"/>
    </location>
</feature>
<organism evidence="7 8">
    <name type="scientific">Trypanosoma conorhini</name>
    <dbReference type="NCBI Taxonomy" id="83891"/>
    <lineage>
        <taxon>Eukaryota</taxon>
        <taxon>Discoba</taxon>
        <taxon>Euglenozoa</taxon>
        <taxon>Kinetoplastea</taxon>
        <taxon>Metakinetoplastina</taxon>
        <taxon>Trypanosomatida</taxon>
        <taxon>Trypanosomatidae</taxon>
        <taxon>Trypanosoma</taxon>
    </lineage>
</organism>
<keyword evidence="8" id="KW-1185">Reference proteome</keyword>
<dbReference type="SUPFAM" id="SSF90229">
    <property type="entry name" value="CCCH zinc finger"/>
    <property type="match status" value="1"/>
</dbReference>
<feature type="zinc finger region" description="C3H1-type" evidence="4">
    <location>
        <begin position="116"/>
        <end position="144"/>
    </location>
</feature>
<evidence type="ECO:0000256" key="2">
    <source>
        <dbReference type="ARBA" id="ARBA00022771"/>
    </source>
</evidence>
<dbReference type="EMBL" id="MKKU01000089">
    <property type="protein sequence ID" value="RNF25133.1"/>
    <property type="molecule type" value="Genomic_DNA"/>
</dbReference>
<evidence type="ECO:0000256" key="1">
    <source>
        <dbReference type="ARBA" id="ARBA00022723"/>
    </source>
</evidence>
<dbReference type="OrthoDB" id="411372at2759"/>
<protein>
    <recommendedName>
        <fullName evidence="6">C3H1-type domain-containing protein</fullName>
    </recommendedName>
</protein>
<dbReference type="InterPro" id="IPR036855">
    <property type="entry name" value="Znf_CCCH_sf"/>
</dbReference>
<sequence length="275" mass="29956">MQKTTAVVDFEAFLRASFPSHGNVFTTEDAVRALAGYTGASHWDASLVVDLRQLHHTLEQMQTYAARMLMEKREITEEGSRMTVMLPTTQDVFESDEVTWKSRHSSSPLPAKPCAEERKKICKQFRETGACKFGSRCLYHHSVPLNGNVSEPNVPKASVGYSLGIMNRCVEELQGLKLSDEASNSHSKGGKRAVLAALPSSTNNYSASPPMLSNAAPKVATETPQDPPKPLDSAACPTFTAMGSVVMVPLSLPNGIIYGYAPLPLQMPLVQYTPQ</sequence>
<evidence type="ECO:0000313" key="8">
    <source>
        <dbReference type="Proteomes" id="UP000284403"/>
    </source>
</evidence>
<gene>
    <name evidence="7" type="ORF">Tco025E_02281</name>
</gene>
<dbReference type="GO" id="GO:0008270">
    <property type="term" value="F:zinc ion binding"/>
    <property type="evidence" value="ECO:0007669"/>
    <property type="project" value="UniProtKB-KW"/>
</dbReference>
<evidence type="ECO:0000259" key="6">
    <source>
        <dbReference type="PROSITE" id="PS50103"/>
    </source>
</evidence>
<keyword evidence="2 4" id="KW-0863">Zinc-finger</keyword>
<dbReference type="RefSeq" id="XP_029230658.1">
    <property type="nucleotide sequence ID" value="XM_029369209.1"/>
</dbReference>
<reference evidence="7 8" key="1">
    <citation type="journal article" date="2018" name="BMC Genomics">
        <title>Genomic comparison of Trypanosoma conorhini and Trypanosoma rangeli to Trypanosoma cruzi strains of high and low virulence.</title>
        <authorList>
            <person name="Bradwell K.R."/>
            <person name="Koparde V.N."/>
            <person name="Matveyev A.V."/>
            <person name="Serrano M.G."/>
            <person name="Alves J.M."/>
            <person name="Parikh H."/>
            <person name="Huang B."/>
            <person name="Lee V."/>
            <person name="Espinosa-Alvarez O."/>
            <person name="Ortiz P.A."/>
            <person name="Costa-Martins A.G."/>
            <person name="Teixeira M.M."/>
            <person name="Buck G.A."/>
        </authorList>
    </citation>
    <scope>NUCLEOTIDE SEQUENCE [LARGE SCALE GENOMIC DNA]</scope>
    <source>
        <strain evidence="7 8">025E</strain>
    </source>
</reference>
<feature type="domain" description="C3H1-type" evidence="6">
    <location>
        <begin position="116"/>
        <end position="144"/>
    </location>
</feature>
<keyword evidence="3 4" id="KW-0862">Zinc</keyword>
<dbReference type="InterPro" id="IPR000571">
    <property type="entry name" value="Znf_CCCH"/>
</dbReference>
<dbReference type="SMART" id="SM00356">
    <property type="entry name" value="ZnF_C3H1"/>
    <property type="match status" value="1"/>
</dbReference>
<dbReference type="Proteomes" id="UP000284403">
    <property type="component" value="Unassembled WGS sequence"/>
</dbReference>
<evidence type="ECO:0000313" key="7">
    <source>
        <dbReference type="EMBL" id="RNF25133.1"/>
    </source>
</evidence>
<comment type="caution">
    <text evidence="7">The sequence shown here is derived from an EMBL/GenBank/DDBJ whole genome shotgun (WGS) entry which is preliminary data.</text>
</comment>
<evidence type="ECO:0000256" key="3">
    <source>
        <dbReference type="ARBA" id="ARBA00022833"/>
    </source>
</evidence>
<evidence type="ECO:0000256" key="5">
    <source>
        <dbReference type="SAM" id="MobiDB-lite"/>
    </source>
</evidence>
<dbReference type="PROSITE" id="PS50103">
    <property type="entry name" value="ZF_C3H1"/>
    <property type="match status" value="1"/>
</dbReference>
<keyword evidence="1 4" id="KW-0479">Metal-binding</keyword>
<dbReference type="AlphaFoldDB" id="A0A3R7NX25"/>
<dbReference type="Gene3D" id="4.10.1000.10">
    <property type="entry name" value="Zinc finger, CCCH-type"/>
    <property type="match status" value="1"/>
</dbReference>
<dbReference type="GeneID" id="40315892"/>
<accession>A0A3R7NX25</accession>
<proteinExistence type="predicted"/>